<feature type="chain" id="PRO_5002071233" evidence="1">
    <location>
        <begin position="24"/>
        <end position="104"/>
    </location>
</feature>
<protein>
    <submittedName>
        <fullName evidence="2">Uncharacterized protein</fullName>
    </submittedName>
</protein>
<name>A0A0A9X0R4_LYGHE</name>
<dbReference type="EMBL" id="GBHO01029292">
    <property type="protein sequence ID" value="JAG14312.1"/>
    <property type="molecule type" value="Transcribed_RNA"/>
</dbReference>
<accession>A0A0A9X0R4</accession>
<keyword evidence="1" id="KW-0732">Signal</keyword>
<evidence type="ECO:0000256" key="1">
    <source>
        <dbReference type="SAM" id="SignalP"/>
    </source>
</evidence>
<feature type="non-terminal residue" evidence="2">
    <location>
        <position position="1"/>
    </location>
</feature>
<gene>
    <name evidence="2" type="ORF">CM83_102217</name>
</gene>
<dbReference type="AlphaFoldDB" id="A0A0A9X0R4"/>
<proteinExistence type="predicted"/>
<evidence type="ECO:0000313" key="2">
    <source>
        <dbReference type="EMBL" id="JAG14312.1"/>
    </source>
</evidence>
<sequence>ETKKSSLSVFTVGLLTSVEGVNATCINDFPEPKKSYLVVKPNMDEKARELFAGTAVSIVQSSRFLGGFLGSAQEKSKYVQRKVEIWVENVKSFASWAENSPQAL</sequence>
<reference evidence="2" key="1">
    <citation type="journal article" date="2014" name="PLoS ONE">
        <title>Transcriptome-Based Identification of ABC Transporters in the Western Tarnished Plant Bug Lygus hesperus.</title>
        <authorList>
            <person name="Hull J.J."/>
            <person name="Chaney K."/>
            <person name="Geib S.M."/>
            <person name="Fabrick J.A."/>
            <person name="Brent C.S."/>
            <person name="Walsh D."/>
            <person name="Lavine L.C."/>
        </authorList>
    </citation>
    <scope>NUCLEOTIDE SEQUENCE</scope>
</reference>
<reference evidence="2" key="2">
    <citation type="submission" date="2014-07" db="EMBL/GenBank/DDBJ databases">
        <authorList>
            <person name="Hull J."/>
        </authorList>
    </citation>
    <scope>NUCLEOTIDE SEQUENCE</scope>
</reference>
<organism evidence="2">
    <name type="scientific">Lygus hesperus</name>
    <name type="common">Western plant bug</name>
    <dbReference type="NCBI Taxonomy" id="30085"/>
    <lineage>
        <taxon>Eukaryota</taxon>
        <taxon>Metazoa</taxon>
        <taxon>Ecdysozoa</taxon>
        <taxon>Arthropoda</taxon>
        <taxon>Hexapoda</taxon>
        <taxon>Insecta</taxon>
        <taxon>Pterygota</taxon>
        <taxon>Neoptera</taxon>
        <taxon>Paraneoptera</taxon>
        <taxon>Hemiptera</taxon>
        <taxon>Heteroptera</taxon>
        <taxon>Panheteroptera</taxon>
        <taxon>Cimicomorpha</taxon>
        <taxon>Miridae</taxon>
        <taxon>Mirini</taxon>
        <taxon>Lygus</taxon>
    </lineage>
</organism>
<feature type="signal peptide" evidence="1">
    <location>
        <begin position="1"/>
        <end position="23"/>
    </location>
</feature>